<dbReference type="AlphaFoldDB" id="A0A542DC49"/>
<evidence type="ECO:0000259" key="5">
    <source>
        <dbReference type="PROSITE" id="PS50977"/>
    </source>
</evidence>
<evidence type="ECO:0000313" key="6">
    <source>
        <dbReference type="EMBL" id="TQJ00646.1"/>
    </source>
</evidence>
<sequence length="194" mass="21460">MGETKPKLPRAERRAQILDAATPIFANSGYAATSLEGIAEAAGISRVILYRHFAAKPELFRAVLEHAGEGLAAAAGEELTESSIHSLVTWAYRNPAAFRLLFEQASREPEFRHEINELRDEMTRHVHDHLAEVITDERWARWAARLSLTVAIDATMTWLDVGSPEPDLAARRIDQVVQAVLTVVTGPESRPAES</sequence>
<dbReference type="Gene3D" id="1.10.357.10">
    <property type="entry name" value="Tetracycline Repressor, domain 2"/>
    <property type="match status" value="1"/>
</dbReference>
<keyword evidence="1" id="KW-0805">Transcription regulation</keyword>
<dbReference type="InterPro" id="IPR050109">
    <property type="entry name" value="HTH-type_TetR-like_transc_reg"/>
</dbReference>
<dbReference type="SUPFAM" id="SSF46689">
    <property type="entry name" value="Homeodomain-like"/>
    <property type="match status" value="1"/>
</dbReference>
<feature type="domain" description="HTH tetR-type" evidence="5">
    <location>
        <begin position="11"/>
        <end position="71"/>
    </location>
</feature>
<dbReference type="GO" id="GO:0003700">
    <property type="term" value="F:DNA-binding transcription factor activity"/>
    <property type="evidence" value="ECO:0007669"/>
    <property type="project" value="TreeGrafter"/>
</dbReference>
<name>A0A542DC49_AMYCI</name>
<proteinExistence type="predicted"/>
<keyword evidence="3" id="KW-0804">Transcription</keyword>
<dbReference type="FunFam" id="1.10.10.60:FF:000141">
    <property type="entry name" value="TetR family transcriptional regulator"/>
    <property type="match status" value="1"/>
</dbReference>
<keyword evidence="2 4" id="KW-0238">DNA-binding</keyword>
<reference evidence="6 7" key="1">
    <citation type="submission" date="2019-06" db="EMBL/GenBank/DDBJ databases">
        <title>Sequencing the genomes of 1000 actinobacteria strains.</title>
        <authorList>
            <person name="Klenk H.-P."/>
        </authorList>
    </citation>
    <scope>NUCLEOTIDE SEQUENCE [LARGE SCALE GENOMIC DNA]</scope>
    <source>
        <strain evidence="6 7">DSM 45679</strain>
    </source>
</reference>
<dbReference type="InterPro" id="IPR036271">
    <property type="entry name" value="Tet_transcr_reg_TetR-rel_C_sf"/>
</dbReference>
<feature type="DNA-binding region" description="H-T-H motif" evidence="4">
    <location>
        <begin position="34"/>
        <end position="53"/>
    </location>
</feature>
<accession>A0A542DC49</accession>
<keyword evidence="7" id="KW-1185">Reference proteome</keyword>
<dbReference type="PANTHER" id="PTHR30055">
    <property type="entry name" value="HTH-TYPE TRANSCRIPTIONAL REGULATOR RUTR"/>
    <property type="match status" value="1"/>
</dbReference>
<evidence type="ECO:0000256" key="1">
    <source>
        <dbReference type="ARBA" id="ARBA00023015"/>
    </source>
</evidence>
<comment type="caution">
    <text evidence="6">The sequence shown here is derived from an EMBL/GenBank/DDBJ whole genome shotgun (WGS) entry which is preliminary data.</text>
</comment>
<evidence type="ECO:0000256" key="2">
    <source>
        <dbReference type="ARBA" id="ARBA00023125"/>
    </source>
</evidence>
<dbReference type="PRINTS" id="PR00455">
    <property type="entry name" value="HTHTETR"/>
</dbReference>
<dbReference type="InterPro" id="IPR001647">
    <property type="entry name" value="HTH_TetR"/>
</dbReference>
<dbReference type="RefSeq" id="WP_141995550.1">
    <property type="nucleotide sequence ID" value="NZ_VFML01000001.1"/>
</dbReference>
<organism evidence="6 7">
    <name type="scientific">Amycolatopsis cihanbeyliensis</name>
    <dbReference type="NCBI Taxonomy" id="1128664"/>
    <lineage>
        <taxon>Bacteria</taxon>
        <taxon>Bacillati</taxon>
        <taxon>Actinomycetota</taxon>
        <taxon>Actinomycetes</taxon>
        <taxon>Pseudonocardiales</taxon>
        <taxon>Pseudonocardiaceae</taxon>
        <taxon>Amycolatopsis</taxon>
    </lineage>
</organism>
<dbReference type="Proteomes" id="UP000320876">
    <property type="component" value="Unassembled WGS sequence"/>
</dbReference>
<protein>
    <submittedName>
        <fullName evidence="6">TetR family transcriptional regulator</fullName>
    </submittedName>
</protein>
<evidence type="ECO:0000256" key="4">
    <source>
        <dbReference type="PROSITE-ProRule" id="PRU00335"/>
    </source>
</evidence>
<dbReference type="InterPro" id="IPR009057">
    <property type="entry name" value="Homeodomain-like_sf"/>
</dbReference>
<dbReference type="PROSITE" id="PS50977">
    <property type="entry name" value="HTH_TETR_2"/>
    <property type="match status" value="1"/>
</dbReference>
<gene>
    <name evidence="6" type="ORF">FB471_0284</name>
</gene>
<dbReference type="PANTHER" id="PTHR30055:SF226">
    <property type="entry name" value="HTH-TYPE TRANSCRIPTIONAL REGULATOR PKSA"/>
    <property type="match status" value="1"/>
</dbReference>
<evidence type="ECO:0000313" key="7">
    <source>
        <dbReference type="Proteomes" id="UP000320876"/>
    </source>
</evidence>
<dbReference type="GO" id="GO:0045892">
    <property type="term" value="P:negative regulation of DNA-templated transcription"/>
    <property type="evidence" value="ECO:0007669"/>
    <property type="project" value="UniProtKB-ARBA"/>
</dbReference>
<dbReference type="OrthoDB" id="3528955at2"/>
<dbReference type="SUPFAM" id="SSF48498">
    <property type="entry name" value="Tetracyclin repressor-like, C-terminal domain"/>
    <property type="match status" value="1"/>
</dbReference>
<dbReference type="Pfam" id="PF00440">
    <property type="entry name" value="TetR_N"/>
    <property type="match status" value="1"/>
</dbReference>
<dbReference type="GO" id="GO:0000976">
    <property type="term" value="F:transcription cis-regulatory region binding"/>
    <property type="evidence" value="ECO:0007669"/>
    <property type="project" value="TreeGrafter"/>
</dbReference>
<evidence type="ECO:0000256" key="3">
    <source>
        <dbReference type="ARBA" id="ARBA00023163"/>
    </source>
</evidence>
<dbReference type="EMBL" id="VFML01000001">
    <property type="protein sequence ID" value="TQJ00646.1"/>
    <property type="molecule type" value="Genomic_DNA"/>
</dbReference>